<dbReference type="Pfam" id="PF00498">
    <property type="entry name" value="FHA"/>
    <property type="match status" value="1"/>
</dbReference>
<reference evidence="3" key="1">
    <citation type="submission" date="2024-07" db="EMBL/GenBank/DDBJ databases">
        <title>Two chromosome-level genome assemblies of Korean endemic species Abeliophyllum distichum and Forsythia ovata (Oleaceae).</title>
        <authorList>
            <person name="Jang H."/>
        </authorList>
    </citation>
    <scope>NUCLEOTIDE SEQUENCE [LARGE SCALE GENOMIC DNA]</scope>
</reference>
<dbReference type="InterPro" id="IPR008984">
    <property type="entry name" value="SMAD_FHA_dom_sf"/>
</dbReference>
<dbReference type="AlphaFoldDB" id="A0ABD1R5H0"/>
<evidence type="ECO:0000313" key="3">
    <source>
        <dbReference type="Proteomes" id="UP001604277"/>
    </source>
</evidence>
<organism evidence="2 3">
    <name type="scientific">Forsythia ovata</name>
    <dbReference type="NCBI Taxonomy" id="205694"/>
    <lineage>
        <taxon>Eukaryota</taxon>
        <taxon>Viridiplantae</taxon>
        <taxon>Streptophyta</taxon>
        <taxon>Embryophyta</taxon>
        <taxon>Tracheophyta</taxon>
        <taxon>Spermatophyta</taxon>
        <taxon>Magnoliopsida</taxon>
        <taxon>eudicotyledons</taxon>
        <taxon>Gunneridae</taxon>
        <taxon>Pentapetalae</taxon>
        <taxon>asterids</taxon>
        <taxon>lamiids</taxon>
        <taxon>Lamiales</taxon>
        <taxon>Oleaceae</taxon>
        <taxon>Forsythieae</taxon>
        <taxon>Forsythia</taxon>
    </lineage>
</organism>
<keyword evidence="3" id="KW-1185">Reference proteome</keyword>
<protein>
    <submittedName>
        <fullName evidence="2">FHA domain-containing protein DDL</fullName>
    </submittedName>
</protein>
<comment type="caution">
    <text evidence="2">The sequence shown here is derived from an EMBL/GenBank/DDBJ whole genome shotgun (WGS) entry which is preliminary data.</text>
</comment>
<accession>A0ABD1R5H0</accession>
<feature type="domain" description="FHA" evidence="1">
    <location>
        <begin position="148"/>
        <end position="196"/>
    </location>
</feature>
<gene>
    <name evidence="2" type="ORF">Fot_45119</name>
</gene>
<evidence type="ECO:0000313" key="2">
    <source>
        <dbReference type="EMBL" id="KAL2483675.1"/>
    </source>
</evidence>
<name>A0ABD1R5H0_9LAMI</name>
<dbReference type="PANTHER" id="PTHR23308">
    <property type="entry name" value="NUCLEAR INHIBITOR OF PROTEIN PHOSPHATASE-1"/>
    <property type="match status" value="1"/>
</dbReference>
<evidence type="ECO:0000259" key="1">
    <source>
        <dbReference type="Pfam" id="PF00498"/>
    </source>
</evidence>
<dbReference type="Proteomes" id="UP001604277">
    <property type="component" value="Unassembled WGS sequence"/>
</dbReference>
<dbReference type="Gene3D" id="2.60.200.20">
    <property type="match status" value="1"/>
</dbReference>
<dbReference type="InterPro" id="IPR000253">
    <property type="entry name" value="FHA_dom"/>
</dbReference>
<sequence length="211" mass="24314">MQSKKDSVLQIFSILQVTNSRGTDQRLKFFSILQVTNSRGTDQQNGDTNSVSIMKAAEETLEAKEKRKPSFELSGKLAAETNRVKDSNIPPPRSHKHTRAQINLARKCDFCPFMSDILRVSASQWAVKCLMLLSLWERKEGLRYPYRPPTCRKQHAVLQYRPYLMDLGSTNGTFMNDNQIAPQRYYELFEKDTIKFANSREYVLLHENSTG</sequence>
<proteinExistence type="predicted"/>
<dbReference type="InterPro" id="IPR050923">
    <property type="entry name" value="Cell_Proc_Reg/RNA_Proc"/>
</dbReference>
<dbReference type="SUPFAM" id="SSF49879">
    <property type="entry name" value="SMAD/FHA domain"/>
    <property type="match status" value="1"/>
</dbReference>
<dbReference type="EMBL" id="JBFOLJ010000013">
    <property type="protein sequence ID" value="KAL2483675.1"/>
    <property type="molecule type" value="Genomic_DNA"/>
</dbReference>